<dbReference type="Pfam" id="PF00005">
    <property type="entry name" value="ABC_tran"/>
    <property type="match status" value="1"/>
</dbReference>
<dbReference type="InterPro" id="IPR017871">
    <property type="entry name" value="ABC_transporter-like_CS"/>
</dbReference>
<comment type="subcellular location">
    <subcellularLocation>
        <location evidence="1">Cell membrane</location>
        <topology evidence="1">Peripheral membrane protein</topology>
    </subcellularLocation>
</comment>
<dbReference type="Gene3D" id="3.40.50.300">
    <property type="entry name" value="P-loop containing nucleotide triphosphate hydrolases"/>
    <property type="match status" value="1"/>
</dbReference>
<keyword evidence="5" id="KW-0547">Nucleotide-binding</keyword>
<evidence type="ECO:0000259" key="11">
    <source>
        <dbReference type="PROSITE" id="PS50893"/>
    </source>
</evidence>
<dbReference type="InterPro" id="IPR050086">
    <property type="entry name" value="MetN_ABC_transporter-like"/>
</dbReference>
<dbReference type="FunFam" id="3.40.50.300:FF:000020">
    <property type="entry name" value="Amino acid ABC transporter ATP-binding component"/>
    <property type="match status" value="1"/>
</dbReference>
<keyword evidence="8" id="KW-0472">Membrane</keyword>
<keyword evidence="6 12" id="KW-0067">ATP-binding</keyword>
<proteinExistence type="inferred from homology"/>
<evidence type="ECO:0000256" key="6">
    <source>
        <dbReference type="ARBA" id="ARBA00022840"/>
    </source>
</evidence>
<dbReference type="PIRSF" id="PIRSF039085">
    <property type="entry name" value="ABC_ATPase_HisP"/>
    <property type="match status" value="1"/>
</dbReference>
<dbReference type="RefSeq" id="WP_193489996.1">
    <property type="nucleotide sequence ID" value="NZ_BAAAMC010000017.1"/>
</dbReference>
<comment type="catalytic activity">
    <reaction evidence="10">
        <text>a polar amino acid(out) + ATP + H2O = a polar amino acid(in) + ADP + phosphate + H(+)</text>
        <dbReference type="Rhea" id="RHEA:14673"/>
        <dbReference type="ChEBI" id="CHEBI:15377"/>
        <dbReference type="ChEBI" id="CHEBI:15378"/>
        <dbReference type="ChEBI" id="CHEBI:30616"/>
        <dbReference type="ChEBI" id="CHEBI:43474"/>
        <dbReference type="ChEBI" id="CHEBI:62031"/>
        <dbReference type="ChEBI" id="CHEBI:456216"/>
        <dbReference type="EC" id="7.4.2.1"/>
    </reaction>
    <physiologicalReaction direction="left-to-right" evidence="10">
        <dbReference type="Rhea" id="RHEA:14674"/>
    </physiologicalReaction>
</comment>
<evidence type="ECO:0000256" key="5">
    <source>
        <dbReference type="ARBA" id="ARBA00022741"/>
    </source>
</evidence>
<evidence type="ECO:0000256" key="1">
    <source>
        <dbReference type="ARBA" id="ARBA00004202"/>
    </source>
</evidence>
<evidence type="ECO:0000256" key="3">
    <source>
        <dbReference type="ARBA" id="ARBA00022448"/>
    </source>
</evidence>
<evidence type="ECO:0000256" key="7">
    <source>
        <dbReference type="ARBA" id="ARBA00022970"/>
    </source>
</evidence>
<evidence type="ECO:0000256" key="9">
    <source>
        <dbReference type="ARBA" id="ARBA00038850"/>
    </source>
</evidence>
<dbReference type="Proteomes" id="UP000465241">
    <property type="component" value="Unassembled WGS sequence"/>
</dbReference>
<evidence type="ECO:0000256" key="2">
    <source>
        <dbReference type="ARBA" id="ARBA00005417"/>
    </source>
</evidence>
<dbReference type="PROSITE" id="PS00211">
    <property type="entry name" value="ABC_TRANSPORTER_1"/>
    <property type="match status" value="1"/>
</dbReference>
<dbReference type="CDD" id="cd03262">
    <property type="entry name" value="ABC_HisP_GlnQ"/>
    <property type="match status" value="1"/>
</dbReference>
<comment type="caution">
    <text evidence="12">The sequence shown here is derived from an EMBL/GenBank/DDBJ whole genome shotgun (WGS) entry which is preliminary data.</text>
</comment>
<dbReference type="PROSITE" id="PS50893">
    <property type="entry name" value="ABC_TRANSPORTER_2"/>
    <property type="match status" value="1"/>
</dbReference>
<keyword evidence="7" id="KW-0029">Amino-acid transport</keyword>
<dbReference type="SMART" id="SM00382">
    <property type="entry name" value="AAA"/>
    <property type="match status" value="1"/>
</dbReference>
<evidence type="ECO:0000313" key="13">
    <source>
        <dbReference type="Proteomes" id="UP000465241"/>
    </source>
</evidence>
<evidence type="ECO:0000256" key="4">
    <source>
        <dbReference type="ARBA" id="ARBA00022475"/>
    </source>
</evidence>
<protein>
    <recommendedName>
        <fullName evidence="9">ABC-type polar-amino-acid transporter</fullName>
        <ecNumber evidence="9">7.4.2.1</ecNumber>
    </recommendedName>
</protein>
<dbReference type="InterPro" id="IPR030679">
    <property type="entry name" value="ABC_ATPase_HisP-typ"/>
</dbReference>
<feature type="domain" description="ABC transporter" evidence="11">
    <location>
        <begin position="23"/>
        <end position="257"/>
    </location>
</feature>
<organism evidence="12 13">
    <name type="scientific">Mycolicibacterium murale</name>
    <dbReference type="NCBI Taxonomy" id="182220"/>
    <lineage>
        <taxon>Bacteria</taxon>
        <taxon>Bacillati</taxon>
        <taxon>Actinomycetota</taxon>
        <taxon>Actinomycetes</taxon>
        <taxon>Mycobacteriales</taxon>
        <taxon>Mycobacteriaceae</taxon>
        <taxon>Mycolicibacterium</taxon>
    </lineage>
</organism>
<comment type="similarity">
    <text evidence="2">Belongs to the ABC transporter superfamily.</text>
</comment>
<accession>A0A7I9WP99</accession>
<dbReference type="EMBL" id="BLKT01000003">
    <property type="protein sequence ID" value="GFG59483.1"/>
    <property type="molecule type" value="Genomic_DNA"/>
</dbReference>
<gene>
    <name evidence="12" type="primary">glnQ_2</name>
    <name evidence="12" type="ORF">MMUR_36190</name>
</gene>
<dbReference type="EC" id="7.4.2.1" evidence="9"/>
<evidence type="ECO:0000313" key="12">
    <source>
        <dbReference type="EMBL" id="GFG59483.1"/>
    </source>
</evidence>
<dbReference type="InterPro" id="IPR003439">
    <property type="entry name" value="ABC_transporter-like_ATP-bd"/>
</dbReference>
<sequence>MPDPFTAAPGRLPKPTAADHHPIEVRGLHKSFGDNHILRGIDLDVGAGEVVVVLGPSGSGKSTMLRCLNMLEIPSDGIVSVFGVDVTRRGADLVALRRRVGMVFQQFNLFPHMTALQNVMEGAVGVLGMSRTQARARAEELLNRVGVAARAHDRPARLSGGQQQRVAIARALALDPKVMLFDEPTSALDPELRAEVLDTMRSLAADGMTMVVVTHEMEFAKLVADRAVFIDGGTIVETGPPADILTSPRSERLAQFLNVLRWAAEE</sequence>
<name>A0A7I9WP99_9MYCO</name>
<evidence type="ECO:0000256" key="8">
    <source>
        <dbReference type="ARBA" id="ARBA00023136"/>
    </source>
</evidence>
<dbReference type="GO" id="GO:0005524">
    <property type="term" value="F:ATP binding"/>
    <property type="evidence" value="ECO:0007669"/>
    <property type="project" value="UniProtKB-KW"/>
</dbReference>
<keyword evidence="13" id="KW-1185">Reference proteome</keyword>
<keyword evidence="4" id="KW-1003">Cell membrane</keyword>
<dbReference type="InterPro" id="IPR027417">
    <property type="entry name" value="P-loop_NTPase"/>
</dbReference>
<dbReference type="GO" id="GO:0016887">
    <property type="term" value="F:ATP hydrolysis activity"/>
    <property type="evidence" value="ECO:0007669"/>
    <property type="project" value="InterPro"/>
</dbReference>
<dbReference type="PANTHER" id="PTHR43166">
    <property type="entry name" value="AMINO ACID IMPORT ATP-BINDING PROTEIN"/>
    <property type="match status" value="1"/>
</dbReference>
<dbReference type="GO" id="GO:0015426">
    <property type="term" value="F:ATPase-coupled polar amino acid-transporter activity"/>
    <property type="evidence" value="ECO:0007669"/>
    <property type="project" value="UniProtKB-EC"/>
</dbReference>
<dbReference type="InterPro" id="IPR003593">
    <property type="entry name" value="AAA+_ATPase"/>
</dbReference>
<dbReference type="AlphaFoldDB" id="A0A7I9WP99"/>
<keyword evidence="3" id="KW-0813">Transport</keyword>
<reference evidence="12 13" key="1">
    <citation type="journal article" date="2019" name="Emerg. Microbes Infect.">
        <title>Comprehensive subspecies identification of 175 nontuberculous mycobacteria species based on 7547 genomic profiles.</title>
        <authorList>
            <person name="Matsumoto Y."/>
            <person name="Kinjo T."/>
            <person name="Motooka D."/>
            <person name="Nabeya D."/>
            <person name="Jung N."/>
            <person name="Uechi K."/>
            <person name="Horii T."/>
            <person name="Iida T."/>
            <person name="Fujita J."/>
            <person name="Nakamura S."/>
        </authorList>
    </citation>
    <scope>NUCLEOTIDE SEQUENCE [LARGE SCALE GENOMIC DNA]</scope>
    <source>
        <strain evidence="12 13">JCM 13392</strain>
    </source>
</reference>
<evidence type="ECO:0000256" key="10">
    <source>
        <dbReference type="ARBA" id="ARBA00047624"/>
    </source>
</evidence>
<dbReference type="PANTHER" id="PTHR43166:SF9">
    <property type="entry name" value="GLUTAMATE_ASPARTATE IMPORT ATP-BINDING PROTEIN GLTL"/>
    <property type="match status" value="1"/>
</dbReference>
<dbReference type="SUPFAM" id="SSF52540">
    <property type="entry name" value="P-loop containing nucleoside triphosphate hydrolases"/>
    <property type="match status" value="1"/>
</dbReference>
<dbReference type="GO" id="GO:0005886">
    <property type="term" value="C:plasma membrane"/>
    <property type="evidence" value="ECO:0007669"/>
    <property type="project" value="UniProtKB-SubCell"/>
</dbReference>